<gene>
    <name evidence="1" type="ORF">SAMN04489714_1313</name>
</gene>
<dbReference type="Pfam" id="PF15598">
    <property type="entry name" value="Imm61"/>
    <property type="match status" value="1"/>
</dbReference>
<organism evidence="1 2">
    <name type="scientific">Schaalia radingae</name>
    <dbReference type="NCBI Taxonomy" id="131110"/>
    <lineage>
        <taxon>Bacteria</taxon>
        <taxon>Bacillati</taxon>
        <taxon>Actinomycetota</taxon>
        <taxon>Actinomycetes</taxon>
        <taxon>Actinomycetales</taxon>
        <taxon>Actinomycetaceae</taxon>
        <taxon>Schaalia</taxon>
    </lineage>
</organism>
<evidence type="ECO:0000313" key="2">
    <source>
        <dbReference type="Proteomes" id="UP000198976"/>
    </source>
</evidence>
<evidence type="ECO:0000313" key="1">
    <source>
        <dbReference type="EMBL" id="SDT96883.1"/>
    </source>
</evidence>
<name>A0ABY0V8B0_9ACTO</name>
<dbReference type="Proteomes" id="UP000198976">
    <property type="component" value="Chromosome I"/>
</dbReference>
<dbReference type="InterPro" id="IPR028953">
    <property type="entry name" value="Imm_IFT-like"/>
</dbReference>
<protein>
    <submittedName>
        <fullName evidence="1">Immunity protein 61</fullName>
    </submittedName>
</protein>
<reference evidence="1 2" key="1">
    <citation type="submission" date="2016-10" db="EMBL/GenBank/DDBJ databases">
        <authorList>
            <person name="Varghese N."/>
            <person name="Submissions S."/>
        </authorList>
    </citation>
    <scope>NUCLEOTIDE SEQUENCE [LARGE SCALE GENOMIC DNA]</scope>
    <source>
        <strain evidence="1 2">DSM 9169</strain>
    </source>
</reference>
<keyword evidence="2" id="KW-1185">Reference proteome</keyword>
<proteinExistence type="predicted"/>
<dbReference type="EMBL" id="LT629792">
    <property type="protein sequence ID" value="SDT96883.1"/>
    <property type="molecule type" value="Genomic_DNA"/>
</dbReference>
<sequence length="208" mass="24085">MALICSDRIMKDKTPSHVLRIRDDAILTLTSLDEPFFEELSKLAESSDALFMRNVFHPRSISISHAGDPVYHVAQLEDGQFAYGESTRNEDIQFTFFSPDLDLVTRWFIYQAGESFRWAQRDYPSMYIPCYTYEQRPGYSLVEINKFDYTLQTPDRGILPMLMSDTLTNDYSRTVEFSYVCDIPVRDLLDSFLDPDGHPALEAFVVEE</sequence>
<accession>A0ABY0V8B0</accession>